<gene>
    <name evidence="1" type="ORF">BJY01DRAFT_209501</name>
</gene>
<comment type="caution">
    <text evidence="1">The sequence shown here is derived from an EMBL/GenBank/DDBJ whole genome shotgun (WGS) entry which is preliminary data.</text>
</comment>
<organism evidence="1 2">
    <name type="scientific">Aspergillus pseudoustus</name>
    <dbReference type="NCBI Taxonomy" id="1810923"/>
    <lineage>
        <taxon>Eukaryota</taxon>
        <taxon>Fungi</taxon>
        <taxon>Dikarya</taxon>
        <taxon>Ascomycota</taxon>
        <taxon>Pezizomycotina</taxon>
        <taxon>Eurotiomycetes</taxon>
        <taxon>Eurotiomycetidae</taxon>
        <taxon>Eurotiales</taxon>
        <taxon>Aspergillaceae</taxon>
        <taxon>Aspergillus</taxon>
        <taxon>Aspergillus subgen. Nidulantes</taxon>
    </lineage>
</organism>
<name>A0ABR4KFH5_9EURO</name>
<evidence type="ECO:0000313" key="1">
    <source>
        <dbReference type="EMBL" id="KAL2851013.1"/>
    </source>
</evidence>
<dbReference type="EMBL" id="JBFXLU010000033">
    <property type="protein sequence ID" value="KAL2851013.1"/>
    <property type="molecule type" value="Genomic_DNA"/>
</dbReference>
<evidence type="ECO:0000313" key="2">
    <source>
        <dbReference type="Proteomes" id="UP001610446"/>
    </source>
</evidence>
<reference evidence="1 2" key="1">
    <citation type="submission" date="2024-07" db="EMBL/GenBank/DDBJ databases">
        <title>Section-level genome sequencing and comparative genomics of Aspergillus sections Usti and Cavernicolus.</title>
        <authorList>
            <consortium name="Lawrence Berkeley National Laboratory"/>
            <person name="Nybo J.L."/>
            <person name="Vesth T.C."/>
            <person name="Theobald S."/>
            <person name="Frisvad J.C."/>
            <person name="Larsen T.O."/>
            <person name="Kjaerboelling I."/>
            <person name="Rothschild-Mancinelli K."/>
            <person name="Lyhne E.K."/>
            <person name="Kogle M.E."/>
            <person name="Barry K."/>
            <person name="Clum A."/>
            <person name="Na H."/>
            <person name="Ledsgaard L."/>
            <person name="Lin J."/>
            <person name="Lipzen A."/>
            <person name="Kuo A."/>
            <person name="Riley R."/>
            <person name="Mondo S."/>
            <person name="Labutti K."/>
            <person name="Haridas S."/>
            <person name="Pangalinan J."/>
            <person name="Salamov A.A."/>
            <person name="Simmons B.A."/>
            <person name="Magnuson J.K."/>
            <person name="Chen J."/>
            <person name="Drula E."/>
            <person name="Henrissat B."/>
            <person name="Wiebenga A."/>
            <person name="Lubbers R.J."/>
            <person name="Gomes A.C."/>
            <person name="Makela M.R."/>
            <person name="Stajich J."/>
            <person name="Grigoriev I.V."/>
            <person name="Mortensen U.H."/>
            <person name="De Vries R.P."/>
            <person name="Baker S.E."/>
            <person name="Andersen M.R."/>
        </authorList>
    </citation>
    <scope>NUCLEOTIDE SEQUENCE [LARGE SCALE GENOMIC DNA]</scope>
    <source>
        <strain evidence="1 2">CBS 123904</strain>
    </source>
</reference>
<protein>
    <submittedName>
        <fullName evidence="1">Uncharacterized protein</fullName>
    </submittedName>
</protein>
<sequence>MERHDDLFDFIAAEGVMFDLAELQPLPVHLDLAILAAQIIHGAVLVVPNQVASFIHAGRGRRCRCK</sequence>
<dbReference type="Proteomes" id="UP001610446">
    <property type="component" value="Unassembled WGS sequence"/>
</dbReference>
<accession>A0ABR4KFH5</accession>
<keyword evidence="2" id="KW-1185">Reference proteome</keyword>
<proteinExistence type="predicted"/>